<feature type="region of interest" description="Disordered" evidence="1">
    <location>
        <begin position="1104"/>
        <end position="1150"/>
    </location>
</feature>
<feature type="compositionally biased region" description="Pro residues" evidence="1">
    <location>
        <begin position="1110"/>
        <end position="1120"/>
    </location>
</feature>
<dbReference type="EMBL" id="CP042997">
    <property type="protein sequence ID" value="QEH32221.1"/>
    <property type="molecule type" value="Genomic_DNA"/>
</dbReference>
<gene>
    <name evidence="2" type="ORF">OJF2_06900</name>
</gene>
<feature type="region of interest" description="Disordered" evidence="1">
    <location>
        <begin position="142"/>
        <end position="163"/>
    </location>
</feature>
<keyword evidence="3" id="KW-1185">Reference proteome</keyword>
<dbReference type="KEGG" id="agv:OJF2_06900"/>
<dbReference type="AlphaFoldDB" id="A0A5B9VWI1"/>
<sequence length="1150" mass="118515">MDDTGARGGSEGSKQKPKRPWRRRLCLAALLLVAAGGLLLWALPWMAGLSPSRLAIVARVNRALAPSRVEVGGLSISWFGTIRATGLSLTDKDGKVIVTAEGAELDRGLAALLIDPSRLGTITVDGAKADIERRADGSIDLVDALTPPRPAEKTPPPRGEGKPLDLTLKIVRSAVVVRSPELVEPITAGQAEVTVRLPAAADKKLGWQVRLATPPGGIAEQTLAVDGEFDHRAEGSPDTAVRIAGKDWPLAIAAGGLVTRGRLDGEIRAGRSAGRWGASGEADVLGLDVDGPALAGDRLKLDAVKGSWDLAQDGGAWAIRKLAVDCPVGSLGAAATVGGDPAKGADAHLEGRIDLAALARLIPRALRLREGIALDRGEARVVLDLKTAGDAQEASLEANVSDLAGREGARVFTLGAPATLVARGRRSAAGLTVDALELKSAFASLKGSGDPGSGIKVSGTFDLAAVQAQFRELIDFGGVALAGRGGLAADYRREKSAFIGRGVLEVRGLDLAGLAASPYSREVLRLEVDATGPADPAGLPASWAELRAKFQTPREVASLAATSRDGAVAWKGAASLPVALATRSGRAGAESSGRWTTAAATAPGRGVIEVDELRLNARPDDPALAADGLLLASVRGRLDLDADELTVAPLPPRPGEKTPLELAGNGLKLRGLLKNPSAPESADVEVRGDLAAIDRALAIWTGQAGSGLAGPAAARIIAEPDGGRLKLRLAAKAPAALGGKAVDLAFRGAYEAATDRLDCQSLTAVTPYARVDASGQVVEATARRVADLSGTLAPDWQALTAIVEQAVEAEARLEGRPRGFRVKGPLSGGSLAAIVKGLEEAELGVDLTSADVFGLALGEAPVVVRCKGGVLAVDRIQTTLNEGRVDLRPGLTVDDAQGIAVLLGEGSALSGVKVNDEVSRRVLSYVAPVLDRATHVSGTIAADMKGEIPITGPPSRTTTLNGHLAFQDVVFAPGPAAAEVLSVVGRRAQEGIRMQQPVQLSIANRRVIQEGLKVTVRQGVDVGLKGSVGFDQTLELKATVPITKAMLGSQAPAQLGDALRGNDITIPIGGTVSHPTVDRRALRVALGNLSKGAVRQGLQKEASKLLDRLGPPPAAGPGTPPGARRPRSKADALEGLEDQLLRRVLPGGKP</sequence>
<proteinExistence type="predicted"/>
<evidence type="ECO:0000313" key="2">
    <source>
        <dbReference type="EMBL" id="QEH32221.1"/>
    </source>
</evidence>
<feature type="compositionally biased region" description="Pro residues" evidence="1">
    <location>
        <begin position="147"/>
        <end position="158"/>
    </location>
</feature>
<reference evidence="2 3" key="1">
    <citation type="submission" date="2019-08" db="EMBL/GenBank/DDBJ databases">
        <title>Deep-cultivation of Planctomycetes and their phenomic and genomic characterization uncovers novel biology.</title>
        <authorList>
            <person name="Wiegand S."/>
            <person name="Jogler M."/>
            <person name="Boedeker C."/>
            <person name="Pinto D."/>
            <person name="Vollmers J."/>
            <person name="Rivas-Marin E."/>
            <person name="Kohn T."/>
            <person name="Peeters S.H."/>
            <person name="Heuer A."/>
            <person name="Rast P."/>
            <person name="Oberbeckmann S."/>
            <person name="Bunk B."/>
            <person name="Jeske O."/>
            <person name="Meyerdierks A."/>
            <person name="Storesund J.E."/>
            <person name="Kallscheuer N."/>
            <person name="Luecker S."/>
            <person name="Lage O.M."/>
            <person name="Pohl T."/>
            <person name="Merkel B.J."/>
            <person name="Hornburger P."/>
            <person name="Mueller R.-W."/>
            <person name="Bruemmer F."/>
            <person name="Labrenz M."/>
            <person name="Spormann A.M."/>
            <person name="Op den Camp H."/>
            <person name="Overmann J."/>
            <person name="Amann R."/>
            <person name="Jetten M.S.M."/>
            <person name="Mascher T."/>
            <person name="Medema M.H."/>
            <person name="Devos D.P."/>
            <person name="Kaster A.-K."/>
            <person name="Ovreas L."/>
            <person name="Rohde M."/>
            <person name="Galperin M.Y."/>
            <person name="Jogler C."/>
        </authorList>
    </citation>
    <scope>NUCLEOTIDE SEQUENCE [LARGE SCALE GENOMIC DNA]</scope>
    <source>
        <strain evidence="2 3">OJF2</strain>
    </source>
</reference>
<dbReference type="Proteomes" id="UP000324233">
    <property type="component" value="Chromosome"/>
</dbReference>
<evidence type="ECO:0000256" key="1">
    <source>
        <dbReference type="SAM" id="MobiDB-lite"/>
    </source>
</evidence>
<organism evidence="2 3">
    <name type="scientific">Aquisphaera giovannonii</name>
    <dbReference type="NCBI Taxonomy" id="406548"/>
    <lineage>
        <taxon>Bacteria</taxon>
        <taxon>Pseudomonadati</taxon>
        <taxon>Planctomycetota</taxon>
        <taxon>Planctomycetia</taxon>
        <taxon>Isosphaerales</taxon>
        <taxon>Isosphaeraceae</taxon>
        <taxon>Aquisphaera</taxon>
    </lineage>
</organism>
<evidence type="ECO:0000313" key="3">
    <source>
        <dbReference type="Proteomes" id="UP000324233"/>
    </source>
</evidence>
<protein>
    <submittedName>
        <fullName evidence="2">Uncharacterized protein</fullName>
    </submittedName>
</protein>
<name>A0A5B9VWI1_9BACT</name>
<dbReference type="RefSeq" id="WP_148591247.1">
    <property type="nucleotide sequence ID" value="NZ_CP042997.1"/>
</dbReference>
<dbReference type="OrthoDB" id="244263at2"/>
<accession>A0A5B9VWI1</accession>